<accession>A0A397GSR2</accession>
<reference evidence="2 3" key="1">
    <citation type="submission" date="2018-08" db="EMBL/GenBank/DDBJ databases">
        <title>Genome and evolution of the arbuscular mycorrhizal fungus Diversispora epigaea (formerly Glomus versiforme) and its bacterial endosymbionts.</title>
        <authorList>
            <person name="Sun X."/>
            <person name="Fei Z."/>
            <person name="Harrison M."/>
        </authorList>
    </citation>
    <scope>NUCLEOTIDE SEQUENCE [LARGE SCALE GENOMIC DNA]</scope>
    <source>
        <strain evidence="2 3">IT104</strain>
    </source>
</reference>
<evidence type="ECO:0000313" key="3">
    <source>
        <dbReference type="Proteomes" id="UP000266861"/>
    </source>
</evidence>
<name>A0A397GSR2_9GLOM</name>
<feature type="region of interest" description="Disordered" evidence="1">
    <location>
        <begin position="1"/>
        <end position="64"/>
    </location>
</feature>
<sequence length="64" mass="7579">MENQESKKVSTLEEEHTSVQEAIKAEEEARKERIKDKQAEKHAHQEANLFKQEMQNLEQDKTNK</sequence>
<organism evidence="2 3">
    <name type="scientific">Diversispora epigaea</name>
    <dbReference type="NCBI Taxonomy" id="1348612"/>
    <lineage>
        <taxon>Eukaryota</taxon>
        <taxon>Fungi</taxon>
        <taxon>Fungi incertae sedis</taxon>
        <taxon>Mucoromycota</taxon>
        <taxon>Glomeromycotina</taxon>
        <taxon>Glomeromycetes</taxon>
        <taxon>Diversisporales</taxon>
        <taxon>Diversisporaceae</taxon>
        <taxon>Diversispora</taxon>
    </lineage>
</organism>
<dbReference type="EMBL" id="PQFF01000390">
    <property type="protein sequence ID" value="RHZ53319.1"/>
    <property type="molecule type" value="Genomic_DNA"/>
</dbReference>
<protein>
    <submittedName>
        <fullName evidence="2">Uncharacterized protein</fullName>
    </submittedName>
</protein>
<dbReference type="Proteomes" id="UP000266861">
    <property type="component" value="Unassembled WGS sequence"/>
</dbReference>
<dbReference type="AlphaFoldDB" id="A0A397GSR2"/>
<keyword evidence="3" id="KW-1185">Reference proteome</keyword>
<proteinExistence type="predicted"/>
<comment type="caution">
    <text evidence="2">The sequence shown here is derived from an EMBL/GenBank/DDBJ whole genome shotgun (WGS) entry which is preliminary data.</text>
</comment>
<evidence type="ECO:0000313" key="2">
    <source>
        <dbReference type="EMBL" id="RHZ53319.1"/>
    </source>
</evidence>
<gene>
    <name evidence="2" type="ORF">Glove_443g52</name>
</gene>
<evidence type="ECO:0000256" key="1">
    <source>
        <dbReference type="SAM" id="MobiDB-lite"/>
    </source>
</evidence>
<feature type="compositionally biased region" description="Basic and acidic residues" evidence="1">
    <location>
        <begin position="1"/>
        <end position="45"/>
    </location>
</feature>